<dbReference type="InterPro" id="IPR001343">
    <property type="entry name" value="Hemolysn_Ca-bd"/>
</dbReference>
<evidence type="ECO:0000313" key="2">
    <source>
        <dbReference type="EMBL" id="MYM70109.1"/>
    </source>
</evidence>
<dbReference type="PROSITE" id="PS00330">
    <property type="entry name" value="HEMOLYSIN_CALCIUM"/>
    <property type="match status" value="1"/>
</dbReference>
<dbReference type="EMBL" id="WWCK01000008">
    <property type="protein sequence ID" value="MYM70109.1"/>
    <property type="molecule type" value="Genomic_DNA"/>
</dbReference>
<proteinExistence type="predicted"/>
<dbReference type="GO" id="GO:0005509">
    <property type="term" value="F:calcium ion binding"/>
    <property type="evidence" value="ECO:0007669"/>
    <property type="project" value="InterPro"/>
</dbReference>
<evidence type="ECO:0000313" key="3">
    <source>
        <dbReference type="Proteomes" id="UP000450012"/>
    </source>
</evidence>
<reference evidence="2 3" key="1">
    <citation type="submission" date="2019-12" db="EMBL/GenBank/DDBJ databases">
        <title>Novel species isolated from a subtropical stream in China.</title>
        <authorList>
            <person name="Lu H."/>
        </authorList>
    </citation>
    <scope>NUCLEOTIDE SEQUENCE [LARGE SCALE GENOMIC DNA]</scope>
    <source>
        <strain evidence="2 3">FT55W</strain>
    </source>
</reference>
<dbReference type="Gene3D" id="2.150.10.10">
    <property type="entry name" value="Serralysin-like metalloprotease, C-terminal"/>
    <property type="match status" value="2"/>
</dbReference>
<dbReference type="AlphaFoldDB" id="A0A7X4GWZ4"/>
<dbReference type="Proteomes" id="UP000450012">
    <property type="component" value="Unassembled WGS sequence"/>
</dbReference>
<comment type="caution">
    <text evidence="2">The sequence shown here is derived from an EMBL/GenBank/DDBJ whole genome shotgun (WGS) entry which is preliminary data.</text>
</comment>
<dbReference type="InterPro" id="IPR011049">
    <property type="entry name" value="Serralysin-like_metalloprot_C"/>
</dbReference>
<feature type="region of interest" description="Disordered" evidence="1">
    <location>
        <begin position="1"/>
        <end position="24"/>
    </location>
</feature>
<name>A0A7X4GWZ4_9BURK</name>
<keyword evidence="3" id="KW-1185">Reference proteome</keyword>
<dbReference type="SUPFAM" id="SSF51120">
    <property type="entry name" value="beta-Roll"/>
    <property type="match status" value="2"/>
</dbReference>
<dbReference type="PRINTS" id="PR00313">
    <property type="entry name" value="CABNDNGRPT"/>
</dbReference>
<sequence>MTANAFGPGGDSVEGTSGNDLLDGGPGADTLAGGAGYDIYFVDNVDDVVVELDNQGYDTIRVNLAAGSTYTVPAHIEDARLSGHNAVNLLVGADNTGCTLTGNDAANLLTGGSAGDYLRGGGGADTLDGAGGFDIVGGLDNVGDYTIVQGEDGAFLLTSVFSGATITARNIESFQFSDATYLAADLATMIGVQLS</sequence>
<organism evidence="2 3">
    <name type="scientific">Duganella rivi</name>
    <dbReference type="NCBI Taxonomy" id="2666083"/>
    <lineage>
        <taxon>Bacteria</taxon>
        <taxon>Pseudomonadati</taxon>
        <taxon>Pseudomonadota</taxon>
        <taxon>Betaproteobacteria</taxon>
        <taxon>Burkholderiales</taxon>
        <taxon>Oxalobacteraceae</taxon>
        <taxon>Telluria group</taxon>
        <taxon>Duganella</taxon>
    </lineage>
</organism>
<dbReference type="Pfam" id="PF00353">
    <property type="entry name" value="HemolysinCabind"/>
    <property type="match status" value="2"/>
</dbReference>
<evidence type="ECO:0000256" key="1">
    <source>
        <dbReference type="SAM" id="MobiDB-lite"/>
    </source>
</evidence>
<protein>
    <recommendedName>
        <fullName evidence="4">Calcium-binding protein</fullName>
    </recommendedName>
</protein>
<gene>
    <name evidence="2" type="ORF">GTP45_25290</name>
</gene>
<accession>A0A7X4GWZ4</accession>
<dbReference type="InterPro" id="IPR018511">
    <property type="entry name" value="Hemolysin-typ_Ca-bd_CS"/>
</dbReference>
<evidence type="ECO:0008006" key="4">
    <source>
        <dbReference type="Google" id="ProtNLM"/>
    </source>
</evidence>